<keyword evidence="7" id="KW-0472">Membrane</keyword>
<dbReference type="EMBL" id="LVLJ01000698">
    <property type="protein sequence ID" value="OAE32989.1"/>
    <property type="molecule type" value="Genomic_DNA"/>
</dbReference>
<evidence type="ECO:0000256" key="6">
    <source>
        <dbReference type="ARBA" id="ARBA00022989"/>
    </source>
</evidence>
<dbReference type="AlphaFoldDB" id="A0A176WIY1"/>
<evidence type="ECO:0000256" key="1">
    <source>
        <dbReference type="ARBA" id="ARBA00004167"/>
    </source>
</evidence>
<dbReference type="InterPro" id="IPR008166">
    <property type="entry name" value="Glyco_transf_92"/>
</dbReference>
<name>A0A176WIY1_MARPO</name>
<dbReference type="PANTHER" id="PTHR21461:SF86">
    <property type="entry name" value="GLYCOSYLTRANSFERASE FAMILY 92 PROTEIN"/>
    <property type="match status" value="1"/>
</dbReference>
<comment type="caution">
    <text evidence="9">The sequence shown here is derived from an EMBL/GenBank/DDBJ whole genome shotgun (WGS) entry which is preliminary data.</text>
</comment>
<dbReference type="GO" id="GO:0016020">
    <property type="term" value="C:membrane"/>
    <property type="evidence" value="ECO:0007669"/>
    <property type="project" value="UniProtKB-SubCell"/>
</dbReference>
<evidence type="ECO:0000256" key="2">
    <source>
        <dbReference type="ARBA" id="ARBA00007647"/>
    </source>
</evidence>
<accession>A0A176WIY1</accession>
<evidence type="ECO:0000256" key="8">
    <source>
        <dbReference type="RuleBase" id="RU366017"/>
    </source>
</evidence>
<evidence type="ECO:0000313" key="10">
    <source>
        <dbReference type="Proteomes" id="UP000077202"/>
    </source>
</evidence>
<dbReference type="GO" id="GO:0016757">
    <property type="term" value="F:glycosyltransferase activity"/>
    <property type="evidence" value="ECO:0007669"/>
    <property type="project" value="UniProtKB-UniRule"/>
</dbReference>
<dbReference type="Pfam" id="PF01697">
    <property type="entry name" value="Glyco_transf_92"/>
    <property type="match status" value="1"/>
</dbReference>
<keyword evidence="3 8" id="KW-0328">Glycosyltransferase</keyword>
<comment type="subcellular location">
    <subcellularLocation>
        <location evidence="1">Membrane</location>
        <topology evidence="1">Single-pass membrane protein</topology>
    </subcellularLocation>
</comment>
<evidence type="ECO:0000313" key="9">
    <source>
        <dbReference type="EMBL" id="OAE32989.1"/>
    </source>
</evidence>
<keyword evidence="10" id="KW-1185">Reference proteome</keyword>
<dbReference type="GO" id="GO:0005737">
    <property type="term" value="C:cytoplasm"/>
    <property type="evidence" value="ECO:0007669"/>
    <property type="project" value="TreeGrafter"/>
</dbReference>
<evidence type="ECO:0000256" key="3">
    <source>
        <dbReference type="ARBA" id="ARBA00022676"/>
    </source>
</evidence>
<comment type="similarity">
    <text evidence="2 8">Belongs to the glycosyltransferase 92 family.</text>
</comment>
<evidence type="ECO:0000256" key="7">
    <source>
        <dbReference type="ARBA" id="ARBA00023136"/>
    </source>
</evidence>
<sequence>MSALSGLGRGQWTIDIRLESSSVVGSRRSVLACFLPTARPSPATAARSCSSCGCGCGGWVTEIVLVHRHCDGTLGSECHQIDDGGFGDLLQLCQNGAKCSGSSNEGTEMGTVRSKRSSIFRLPFWNQHNSHFSWASRGCRVLVILCLLGLTYMFGFTPFVPSLHGESAIISLEEDDIIGNLVLEHASNVLSQQEEPRVVLAQRTDRPADRSFFLAAVIFNRVFKEDLFKITAYECKQWIEYMVFSGVEHIFWYDTAHSDQESQEAYLTDYVNRGILTYHRFHHMFPGNVESGYHFEQDHSYEHFLSTHSSKVKWVVEMDVDEYPFMPTELNSMFLKEYVLNLESSRPDVSQVLLPCMIFGGNPEGDLDNGWVIERYQRRKRLTEGSRPGFVSRTKPIFQPKLAKGVSSFDPHQFPMKEGETMVTRPEVLRMNHYWGPRLTDFKPDTPAVIALLVPDDSIQPIATLLKSRSGLTSKATALSI</sequence>
<protein>
    <recommendedName>
        <fullName evidence="8">Glycosyltransferase family 92 protein</fullName>
        <ecNumber evidence="8">2.4.1.-</ecNumber>
    </recommendedName>
</protein>
<reference evidence="9" key="1">
    <citation type="submission" date="2016-03" db="EMBL/GenBank/DDBJ databases">
        <title>Mechanisms controlling the formation of the plant cell surface in tip-growing cells are functionally conserved among land plants.</title>
        <authorList>
            <person name="Honkanen S."/>
            <person name="Jones V.A."/>
            <person name="Morieri G."/>
            <person name="Champion C."/>
            <person name="Hetherington A.J."/>
            <person name="Kelly S."/>
            <person name="Saint-Marcoux D."/>
            <person name="Proust H."/>
            <person name="Prescott H."/>
            <person name="Dolan L."/>
        </authorList>
    </citation>
    <scope>NUCLEOTIDE SEQUENCE [LARGE SCALE GENOMIC DNA]</scope>
    <source>
        <tissue evidence="9">Whole gametophyte</tissue>
    </source>
</reference>
<organism evidence="9 10">
    <name type="scientific">Marchantia polymorpha subsp. ruderalis</name>
    <dbReference type="NCBI Taxonomy" id="1480154"/>
    <lineage>
        <taxon>Eukaryota</taxon>
        <taxon>Viridiplantae</taxon>
        <taxon>Streptophyta</taxon>
        <taxon>Embryophyta</taxon>
        <taxon>Marchantiophyta</taxon>
        <taxon>Marchantiopsida</taxon>
        <taxon>Marchantiidae</taxon>
        <taxon>Marchantiales</taxon>
        <taxon>Marchantiaceae</taxon>
        <taxon>Marchantia</taxon>
    </lineage>
</organism>
<gene>
    <name evidence="9" type="ORF">AXG93_673s1670</name>
</gene>
<evidence type="ECO:0000256" key="5">
    <source>
        <dbReference type="ARBA" id="ARBA00022692"/>
    </source>
</evidence>
<keyword evidence="4 8" id="KW-0808">Transferase</keyword>
<keyword evidence="5" id="KW-0812">Transmembrane</keyword>
<proteinExistence type="inferred from homology"/>
<dbReference type="EC" id="2.4.1.-" evidence="8"/>
<keyword evidence="6" id="KW-1133">Transmembrane helix</keyword>
<dbReference type="PANTHER" id="PTHR21461">
    <property type="entry name" value="GLYCOSYLTRANSFERASE FAMILY 92 PROTEIN"/>
    <property type="match status" value="1"/>
</dbReference>
<evidence type="ECO:0000256" key="4">
    <source>
        <dbReference type="ARBA" id="ARBA00022679"/>
    </source>
</evidence>
<dbReference type="Proteomes" id="UP000077202">
    <property type="component" value="Unassembled WGS sequence"/>
</dbReference>